<feature type="region of interest" description="Disordered" evidence="1">
    <location>
        <begin position="515"/>
        <end position="835"/>
    </location>
</feature>
<dbReference type="InterPro" id="IPR002999">
    <property type="entry name" value="Tudor"/>
</dbReference>
<evidence type="ECO:0000256" key="1">
    <source>
        <dbReference type="SAM" id="MobiDB-lite"/>
    </source>
</evidence>
<dbReference type="CDD" id="cd20404">
    <property type="entry name" value="Tudor_Agenet_AtEML-like"/>
    <property type="match status" value="1"/>
</dbReference>
<evidence type="ECO:0000313" key="4">
    <source>
        <dbReference type="Proteomes" id="UP000316726"/>
    </source>
</evidence>
<dbReference type="SMART" id="SM00333">
    <property type="entry name" value="TUDOR"/>
    <property type="match status" value="1"/>
</dbReference>
<proteinExistence type="predicted"/>
<dbReference type="SUPFAM" id="SSF63748">
    <property type="entry name" value="Tudor/PWWP/MBT"/>
    <property type="match status" value="1"/>
</dbReference>
<feature type="compositionally biased region" description="Basic and acidic residues" evidence="1">
    <location>
        <begin position="589"/>
        <end position="618"/>
    </location>
</feature>
<dbReference type="Gene3D" id="2.30.30.140">
    <property type="match status" value="1"/>
</dbReference>
<dbReference type="AlphaFoldDB" id="A0A5B8MF21"/>
<dbReference type="EMBL" id="CP031035">
    <property type="protein sequence ID" value="QDZ19029.1"/>
    <property type="molecule type" value="Genomic_DNA"/>
</dbReference>
<accession>A0A5B8MF21</accession>
<sequence length="1003" mass="111154">MEDALEREDARSLVAALRESEAAIDGQVLFSLGERMRLVCDAGVRGDEACSLVTEILRFVDRGANEEGGALPVPTTILDQQNKFGDGLGRALEFLCSDVDEWLGSCDAGEYELCLRKATEFVSMTCGEEGGAGASAYAKGELGRLCIPHFVSLAASPRGEIARARREVLQTVAELVHGCEANAGLVLSLLSDLDHAFLGFLAQCGDYQTQLNYVDIVYRLHRHASKKSNKSDRDCRAFLDQDFGVFGQKKFFVERYKGHDEMKRSSMKLLDAFNAENDACGVHSFKVKSVVLAGSREGCDRASEPKGGAARSHDRVFVGESLMTFSVLVQDEGDLWNETVDVPLRDIAVAEAEEGKRGTWKLYLSVPSDPKRLNPFLEHGSESVVCISGTKKVLAGIKDTCLAANRLSPTGDADDGPSQKISRGIHCSIPCTLEGGKSVPKAPEAKKSQRKVPENFGDEFFVGRALSVWWDGDECYYHGKVSECDTMKGRVHVEYDDGDKEWIDPSKCKIAFDHEEQAKEDPTPRQNGQVGKGKKQASSRKRTPPAKPKASVPEKPKAKPKPLASLKREQERRSSPPTETIRRKRPVKRRIDLLAEIPEHPEHSESETERVNDERVNDASETQDGSSDDEPNERFSDEAWVPEEVQKKRPKMTASKKANPGNKSTTSKAKASIQRQRISRKGSTAPKKRCSPRSPSPGLRFKTGKQAESDIAADMSTLDEPGSSLRHYRISGRKKKDSWTGHTIKRRPPPQPLRSEQSVSLFSLSPEEKESERSESYKEDTSSAEAMDPEIIPSARKPRTWEPVPAGRPKDRRQTSSSKLFGDLESSLVTGGSTGTEAENMAVLGNLIQSIMASRKKKKGRKRKKMEDLFVSKLHGDSKKLEGYVSTAIEESNQFCSDVYSGITKEFDKIDSKMKSCVAAFNKEMQALSRTYSKFLESINTKEREVDSFVQKKVKSARDLTVRARSKAEELMQRTKQKTAELENNKESSHQISQLLNALMANA</sequence>
<feature type="compositionally biased region" description="Basic and acidic residues" evidence="1">
    <location>
        <begin position="766"/>
        <end position="781"/>
    </location>
</feature>
<feature type="compositionally biased region" description="Polar residues" evidence="1">
    <location>
        <begin position="661"/>
        <end position="676"/>
    </location>
</feature>
<feature type="compositionally biased region" description="Basic residues" evidence="1">
    <location>
        <begin position="532"/>
        <end position="544"/>
    </location>
</feature>
<protein>
    <recommendedName>
        <fullName evidence="2">Tudor domain-containing protein</fullName>
    </recommendedName>
</protein>
<organism evidence="3 4">
    <name type="scientific">Chloropicon primus</name>
    <dbReference type="NCBI Taxonomy" id="1764295"/>
    <lineage>
        <taxon>Eukaryota</taxon>
        <taxon>Viridiplantae</taxon>
        <taxon>Chlorophyta</taxon>
        <taxon>Chloropicophyceae</taxon>
        <taxon>Chloropicales</taxon>
        <taxon>Chloropicaceae</taxon>
        <taxon>Chloropicon</taxon>
    </lineage>
</organism>
<dbReference type="Proteomes" id="UP000316726">
    <property type="component" value="Chromosome 2"/>
</dbReference>
<name>A0A5B8MF21_9CHLO</name>
<evidence type="ECO:0000313" key="3">
    <source>
        <dbReference type="EMBL" id="QDZ19029.1"/>
    </source>
</evidence>
<dbReference type="OrthoDB" id="1924994at2759"/>
<gene>
    <name evidence="3" type="ORF">A3770_02p15470</name>
</gene>
<evidence type="ECO:0000259" key="2">
    <source>
        <dbReference type="SMART" id="SM00333"/>
    </source>
</evidence>
<keyword evidence="4" id="KW-1185">Reference proteome</keyword>
<reference evidence="3 4" key="1">
    <citation type="submission" date="2018-07" db="EMBL/GenBank/DDBJ databases">
        <title>The complete nuclear genome of the prasinophyte Chloropicon primus (CCMP1205).</title>
        <authorList>
            <person name="Pombert J.-F."/>
            <person name="Otis C."/>
            <person name="Turmel M."/>
            <person name="Lemieux C."/>
        </authorList>
    </citation>
    <scope>NUCLEOTIDE SEQUENCE [LARGE SCALE GENOMIC DNA]</scope>
    <source>
        <strain evidence="3 4">CCMP1205</strain>
    </source>
</reference>
<feature type="compositionally biased region" description="Basic residues" evidence="1">
    <location>
        <begin position="726"/>
        <end position="736"/>
    </location>
</feature>
<feature type="domain" description="Tudor" evidence="2">
    <location>
        <begin position="458"/>
        <end position="516"/>
    </location>
</feature>
<feature type="region of interest" description="Disordered" evidence="1">
    <location>
        <begin position="968"/>
        <end position="989"/>
    </location>
</feature>